<proteinExistence type="predicted"/>
<keyword evidence="1" id="KW-0472">Membrane</keyword>
<evidence type="ECO:0000256" key="1">
    <source>
        <dbReference type="SAM" id="Phobius"/>
    </source>
</evidence>
<organism evidence="2">
    <name type="scientific">Uncultured Desulfatiglans sp</name>
    <dbReference type="NCBI Taxonomy" id="1748965"/>
    <lineage>
        <taxon>Bacteria</taxon>
        <taxon>Pseudomonadati</taxon>
        <taxon>Thermodesulfobacteriota</taxon>
        <taxon>Desulfobacteria</taxon>
        <taxon>Desulfatiglandales</taxon>
        <taxon>Desulfatiglandaceae</taxon>
        <taxon>Desulfatiglans</taxon>
        <taxon>environmental samples</taxon>
    </lineage>
</organism>
<dbReference type="InterPro" id="IPR017581">
    <property type="entry name" value="AtpR-like"/>
</dbReference>
<accession>A0A653AG84</accession>
<feature type="transmembrane region" description="Helical" evidence="1">
    <location>
        <begin position="42"/>
        <end position="61"/>
    </location>
</feature>
<dbReference type="EMBL" id="UPXX01000032">
    <property type="protein sequence ID" value="VBB47073.1"/>
    <property type="molecule type" value="Genomic_DNA"/>
</dbReference>
<dbReference type="AlphaFoldDB" id="A0A653AG84"/>
<feature type="transmembrane region" description="Helical" evidence="1">
    <location>
        <begin position="6"/>
        <end position="30"/>
    </location>
</feature>
<feature type="transmembrane region" description="Helical" evidence="1">
    <location>
        <begin position="67"/>
        <end position="89"/>
    </location>
</feature>
<sequence length="101" mass="11719">MGSVDLFAVAVWLLWGWVVGFFYFGGLYWTLRRLPRRSSPKIFLGLSYVIRLSVALMAFWLVLRRSFIGFLVTFVGFFIARFLVSRWVYTAIGKKSHGNQS</sequence>
<keyword evidence="1" id="KW-1133">Transmembrane helix</keyword>
<dbReference type="Pfam" id="PF12966">
    <property type="entry name" value="AtpR"/>
    <property type="match status" value="1"/>
</dbReference>
<evidence type="ECO:0000313" key="2">
    <source>
        <dbReference type="EMBL" id="VBB47073.1"/>
    </source>
</evidence>
<protein>
    <recommendedName>
        <fullName evidence="3">F1/F0 ATPase, Methanosarcina type, subunit 2</fullName>
    </recommendedName>
</protein>
<gene>
    <name evidence="2" type="ORF">TRIP_B50123</name>
</gene>
<keyword evidence="1" id="KW-0812">Transmembrane</keyword>
<evidence type="ECO:0008006" key="3">
    <source>
        <dbReference type="Google" id="ProtNLM"/>
    </source>
</evidence>
<name>A0A653AG84_UNCDX</name>
<reference evidence="2" key="1">
    <citation type="submission" date="2018-07" db="EMBL/GenBank/DDBJ databases">
        <authorList>
            <consortium name="Genoscope - CEA"/>
            <person name="William W."/>
        </authorList>
    </citation>
    <scope>NUCLEOTIDE SEQUENCE</scope>
    <source>
        <strain evidence="2">IK1</strain>
    </source>
</reference>